<evidence type="ECO:0000313" key="3">
    <source>
        <dbReference type="Proteomes" id="UP001597557"/>
    </source>
</evidence>
<feature type="domain" description="N-acetyltransferase" evidence="1">
    <location>
        <begin position="16"/>
        <end position="179"/>
    </location>
</feature>
<dbReference type="EMBL" id="JBHUPD010000003">
    <property type="protein sequence ID" value="MFD2873589.1"/>
    <property type="molecule type" value="Genomic_DNA"/>
</dbReference>
<dbReference type="PANTHER" id="PTHR43792">
    <property type="entry name" value="GNAT FAMILY, PUTATIVE (AFU_ORTHOLOGUE AFUA_3G00765)-RELATED-RELATED"/>
    <property type="match status" value="1"/>
</dbReference>
<evidence type="ECO:0000313" key="2">
    <source>
        <dbReference type="EMBL" id="MFD2873589.1"/>
    </source>
</evidence>
<evidence type="ECO:0000259" key="1">
    <source>
        <dbReference type="PROSITE" id="PS51186"/>
    </source>
</evidence>
<gene>
    <name evidence="2" type="ORF">ACFS5N_13975</name>
</gene>
<name>A0ABW5YEY5_9SPHI</name>
<protein>
    <submittedName>
        <fullName evidence="2">GNAT family N-acetyltransferase</fullName>
        <ecNumber evidence="2">2.3.-.-</ecNumber>
    </submittedName>
</protein>
<dbReference type="InterPro" id="IPR051531">
    <property type="entry name" value="N-acetyltransferase"/>
</dbReference>
<dbReference type="Gene3D" id="3.40.630.30">
    <property type="match status" value="1"/>
</dbReference>
<dbReference type="InterPro" id="IPR016181">
    <property type="entry name" value="Acyl_CoA_acyltransferase"/>
</dbReference>
<dbReference type="RefSeq" id="WP_377186666.1">
    <property type="nucleotide sequence ID" value="NZ_JBHUPD010000003.1"/>
</dbReference>
<organism evidence="2 3">
    <name type="scientific">Mucilaginibacter ximonensis</name>
    <dbReference type="NCBI Taxonomy" id="538021"/>
    <lineage>
        <taxon>Bacteria</taxon>
        <taxon>Pseudomonadati</taxon>
        <taxon>Bacteroidota</taxon>
        <taxon>Sphingobacteriia</taxon>
        <taxon>Sphingobacteriales</taxon>
        <taxon>Sphingobacteriaceae</taxon>
        <taxon>Mucilaginibacter</taxon>
    </lineage>
</organism>
<dbReference type="Proteomes" id="UP001597557">
    <property type="component" value="Unassembled WGS sequence"/>
</dbReference>
<dbReference type="GO" id="GO:0016746">
    <property type="term" value="F:acyltransferase activity"/>
    <property type="evidence" value="ECO:0007669"/>
    <property type="project" value="UniProtKB-KW"/>
</dbReference>
<comment type="caution">
    <text evidence="2">The sequence shown here is derived from an EMBL/GenBank/DDBJ whole genome shotgun (WGS) entry which is preliminary data.</text>
</comment>
<proteinExistence type="predicted"/>
<keyword evidence="3" id="KW-1185">Reference proteome</keyword>
<dbReference type="InterPro" id="IPR000182">
    <property type="entry name" value="GNAT_dom"/>
</dbReference>
<reference evidence="3" key="1">
    <citation type="journal article" date="2019" name="Int. J. Syst. Evol. Microbiol.">
        <title>The Global Catalogue of Microorganisms (GCM) 10K type strain sequencing project: providing services to taxonomists for standard genome sequencing and annotation.</title>
        <authorList>
            <consortium name="The Broad Institute Genomics Platform"/>
            <consortium name="The Broad Institute Genome Sequencing Center for Infectious Disease"/>
            <person name="Wu L."/>
            <person name="Ma J."/>
        </authorList>
    </citation>
    <scope>NUCLEOTIDE SEQUENCE [LARGE SCALE GENOMIC DNA]</scope>
    <source>
        <strain evidence="3">KCTC 22437</strain>
    </source>
</reference>
<keyword evidence="2" id="KW-0808">Transferase</keyword>
<dbReference type="SUPFAM" id="SSF55729">
    <property type="entry name" value="Acyl-CoA N-acyltransferases (Nat)"/>
    <property type="match status" value="1"/>
</dbReference>
<dbReference type="PROSITE" id="PS51186">
    <property type="entry name" value="GNAT"/>
    <property type="match status" value="1"/>
</dbReference>
<dbReference type="Pfam" id="PF13302">
    <property type="entry name" value="Acetyltransf_3"/>
    <property type="match status" value="1"/>
</dbReference>
<keyword evidence="2" id="KW-0012">Acyltransferase</keyword>
<dbReference type="EC" id="2.3.-.-" evidence="2"/>
<sequence length="184" mass="20773">MKLDFNPFPVLTTRRLVLRMLLLTDAGDLAKLRSDEQVNRYLNRSATSNVIEAEAFIKNITELLNKNTGAYWVICLKTDPTLIGTICFWNFDLKRQTADIGYELMPAQQGKGLMQEAIKAVIKYGFSEMQLYAIIAVTHPDNSKSSKILIKNGFILDAANKFVSKEDAADEIVYVLRHKTAINI</sequence>
<accession>A0ABW5YEY5</accession>